<evidence type="ECO:0000256" key="4">
    <source>
        <dbReference type="ARBA" id="ARBA00023056"/>
    </source>
</evidence>
<dbReference type="Gene3D" id="3.90.550.10">
    <property type="entry name" value="Spore Coat Polysaccharide Biosynthesis Protein SpsA, Chain A"/>
    <property type="match status" value="1"/>
</dbReference>
<dbReference type="EMBL" id="UFXQ01000001">
    <property type="protein sequence ID" value="STC69543.1"/>
    <property type="molecule type" value="Genomic_DNA"/>
</dbReference>
<reference evidence="6 7" key="1">
    <citation type="submission" date="2018-06" db="EMBL/GenBank/DDBJ databases">
        <authorList>
            <consortium name="Pathogen Informatics"/>
            <person name="Doyle S."/>
        </authorList>
    </citation>
    <scope>NUCLEOTIDE SEQUENCE [LARGE SCALE GENOMIC DNA]</scope>
    <source>
        <strain evidence="6 7">NCTC11862</strain>
    </source>
</reference>
<evidence type="ECO:0000259" key="5">
    <source>
        <dbReference type="Pfam" id="PF00483"/>
    </source>
</evidence>
<dbReference type="STRING" id="35756.GCA_001044155_00785"/>
<feature type="domain" description="Nucleotidyl transferase" evidence="5">
    <location>
        <begin position="12"/>
        <end position="268"/>
    </location>
</feature>
<dbReference type="InterPro" id="IPR005835">
    <property type="entry name" value="NTP_transferase_dom"/>
</dbReference>
<dbReference type="CDD" id="cd02508">
    <property type="entry name" value="ADP_Glucose_PP"/>
    <property type="match status" value="1"/>
</dbReference>
<sequence length="298" mass="32590">MVRSNLSSRTVALVLAGGQGSRLAPLTDSKPKPAASLAGTYTLIDIVLSNLSHSGIRNVWIIEQYLGHVLNSYLSSGRPWDLDGTRSGLRIAPPVEGRDQDDSEGFSEGNGHVLFQQLEALEESGANTVIVTSADHLYSLDFRAVLEQHHSTNSDLTIVTTAIEEHPGRYGVVEADDAGRVTSYVYKPEDPAGQIVATEVFIFEVEALAATIRRLLKELDSPSDLGDYGETIIPAMVRDGIVNEYRMGGYWRDLGTIDAYFQAHMDIIDGAVALDDPDWPVITNTTHFPPPMCPLRRQ</sequence>
<evidence type="ECO:0000313" key="7">
    <source>
        <dbReference type="Proteomes" id="UP000254467"/>
    </source>
</evidence>
<evidence type="ECO:0000256" key="3">
    <source>
        <dbReference type="ARBA" id="ARBA00022695"/>
    </source>
</evidence>
<dbReference type="Pfam" id="PF00483">
    <property type="entry name" value="NTP_transferase"/>
    <property type="match status" value="1"/>
</dbReference>
<name>A0A376CMJ4_9CORY</name>
<dbReference type="AlphaFoldDB" id="A0A376CMJ4"/>
<keyword evidence="4" id="KW-0320">Glycogen biosynthesis</keyword>
<dbReference type="InterPro" id="IPR011831">
    <property type="entry name" value="ADP-Glc_PPase"/>
</dbReference>
<dbReference type="PANTHER" id="PTHR43523:SF2">
    <property type="entry name" value="GLUCOSE-1-PHOSPHATE ADENYLYLTRANSFERASE"/>
    <property type="match status" value="1"/>
</dbReference>
<dbReference type="GO" id="GO:0005978">
    <property type="term" value="P:glycogen biosynthetic process"/>
    <property type="evidence" value="ECO:0007669"/>
    <property type="project" value="UniProtKB-KW"/>
</dbReference>
<keyword evidence="7" id="KW-1185">Reference proteome</keyword>
<dbReference type="PANTHER" id="PTHR43523">
    <property type="entry name" value="GLUCOSE-1-PHOSPHATE ADENYLYLTRANSFERASE-RELATED"/>
    <property type="match status" value="1"/>
</dbReference>
<evidence type="ECO:0000313" key="6">
    <source>
        <dbReference type="EMBL" id="STC69543.1"/>
    </source>
</evidence>
<proteinExistence type="inferred from homology"/>
<protein>
    <submittedName>
        <fullName evidence="6">ADP-glucose pyrophosphorylase</fullName>
        <ecNumber evidence="6">2.7.7.27</ecNumber>
    </submittedName>
</protein>
<evidence type="ECO:0000256" key="1">
    <source>
        <dbReference type="ARBA" id="ARBA00010443"/>
    </source>
</evidence>
<organism evidence="6 7">
    <name type="scientific">Corynebacterium pilosum</name>
    <dbReference type="NCBI Taxonomy" id="35756"/>
    <lineage>
        <taxon>Bacteria</taxon>
        <taxon>Bacillati</taxon>
        <taxon>Actinomycetota</taxon>
        <taxon>Actinomycetes</taxon>
        <taxon>Mycobacteriales</taxon>
        <taxon>Corynebacteriaceae</taxon>
        <taxon>Corynebacterium</taxon>
    </lineage>
</organism>
<dbReference type="Proteomes" id="UP000254467">
    <property type="component" value="Unassembled WGS sequence"/>
</dbReference>
<keyword evidence="3 6" id="KW-0548">Nucleotidyltransferase</keyword>
<accession>A0A376CMJ4</accession>
<dbReference type="InterPro" id="IPR029044">
    <property type="entry name" value="Nucleotide-diphossugar_trans"/>
</dbReference>
<dbReference type="GO" id="GO:0008878">
    <property type="term" value="F:glucose-1-phosphate adenylyltransferase activity"/>
    <property type="evidence" value="ECO:0007669"/>
    <property type="project" value="UniProtKB-EC"/>
</dbReference>
<gene>
    <name evidence="6" type="primary">glgC_1</name>
    <name evidence="6" type="ORF">NCTC11862_01338</name>
</gene>
<dbReference type="EC" id="2.7.7.27" evidence="6"/>
<keyword evidence="2 6" id="KW-0808">Transferase</keyword>
<comment type="similarity">
    <text evidence="1">Belongs to the bacterial/plant glucose-1-phosphate adenylyltransferase family.</text>
</comment>
<dbReference type="SUPFAM" id="SSF53448">
    <property type="entry name" value="Nucleotide-diphospho-sugar transferases"/>
    <property type="match status" value="1"/>
</dbReference>
<evidence type="ECO:0000256" key="2">
    <source>
        <dbReference type="ARBA" id="ARBA00022679"/>
    </source>
</evidence>